<name>A0A1Y2D8F2_9BASI</name>
<gene>
    <name evidence="2" type="ORF">BCR35DRAFT_221271</name>
</gene>
<proteinExistence type="predicted"/>
<evidence type="ECO:0000313" key="3">
    <source>
        <dbReference type="Proteomes" id="UP000193467"/>
    </source>
</evidence>
<feature type="compositionally biased region" description="Basic and acidic residues" evidence="1">
    <location>
        <begin position="37"/>
        <end position="49"/>
    </location>
</feature>
<sequence>MACSLSSFCTTSRPLPALLQVACSLPPSSPLQTSQELEARGEPLSRDATPRGMSCTSSVCILLVREKRDSPVALFTSAASPVASCSWATSSTRRWGSEARGDDSWATTGVGKERRREKRRPPRATREL</sequence>
<organism evidence="2 3">
    <name type="scientific">Leucosporidium creatinivorum</name>
    <dbReference type="NCBI Taxonomy" id="106004"/>
    <lineage>
        <taxon>Eukaryota</taxon>
        <taxon>Fungi</taxon>
        <taxon>Dikarya</taxon>
        <taxon>Basidiomycota</taxon>
        <taxon>Pucciniomycotina</taxon>
        <taxon>Microbotryomycetes</taxon>
        <taxon>Leucosporidiales</taxon>
        <taxon>Leucosporidium</taxon>
    </lineage>
</organism>
<dbReference type="EMBL" id="MCGR01000090">
    <property type="protein sequence ID" value="ORY55542.1"/>
    <property type="molecule type" value="Genomic_DNA"/>
</dbReference>
<dbReference type="Proteomes" id="UP000193467">
    <property type="component" value="Unassembled WGS sequence"/>
</dbReference>
<accession>A0A1Y2D8F2</accession>
<evidence type="ECO:0000313" key="2">
    <source>
        <dbReference type="EMBL" id="ORY55542.1"/>
    </source>
</evidence>
<reference evidence="2 3" key="1">
    <citation type="submission" date="2016-07" db="EMBL/GenBank/DDBJ databases">
        <title>Pervasive Adenine N6-methylation of Active Genes in Fungi.</title>
        <authorList>
            <consortium name="DOE Joint Genome Institute"/>
            <person name="Mondo S.J."/>
            <person name="Dannebaum R.O."/>
            <person name="Kuo R.C."/>
            <person name="Labutti K."/>
            <person name="Haridas S."/>
            <person name="Kuo A."/>
            <person name="Salamov A."/>
            <person name="Ahrendt S.R."/>
            <person name="Lipzen A."/>
            <person name="Sullivan W."/>
            <person name="Andreopoulos W.B."/>
            <person name="Clum A."/>
            <person name="Lindquist E."/>
            <person name="Daum C."/>
            <person name="Ramamoorthy G.K."/>
            <person name="Gryganskyi A."/>
            <person name="Culley D."/>
            <person name="Magnuson J.K."/>
            <person name="James T.Y."/>
            <person name="O'Malley M.A."/>
            <person name="Stajich J.E."/>
            <person name="Spatafora J.W."/>
            <person name="Visel A."/>
            <person name="Grigoriev I.V."/>
        </authorList>
    </citation>
    <scope>NUCLEOTIDE SEQUENCE [LARGE SCALE GENOMIC DNA]</scope>
    <source>
        <strain evidence="2 3">62-1032</strain>
    </source>
</reference>
<protein>
    <submittedName>
        <fullName evidence="2">Uncharacterized protein</fullName>
    </submittedName>
</protein>
<feature type="compositionally biased region" description="Basic residues" evidence="1">
    <location>
        <begin position="113"/>
        <end position="128"/>
    </location>
</feature>
<dbReference type="InParanoid" id="A0A1Y2D8F2"/>
<feature type="region of interest" description="Disordered" evidence="1">
    <location>
        <begin position="91"/>
        <end position="128"/>
    </location>
</feature>
<evidence type="ECO:0000256" key="1">
    <source>
        <dbReference type="SAM" id="MobiDB-lite"/>
    </source>
</evidence>
<dbReference type="AlphaFoldDB" id="A0A1Y2D8F2"/>
<comment type="caution">
    <text evidence="2">The sequence shown here is derived from an EMBL/GenBank/DDBJ whole genome shotgun (WGS) entry which is preliminary data.</text>
</comment>
<feature type="region of interest" description="Disordered" evidence="1">
    <location>
        <begin position="28"/>
        <end position="53"/>
    </location>
</feature>
<keyword evidence="3" id="KW-1185">Reference proteome</keyword>